<evidence type="ECO:0000313" key="2">
    <source>
        <dbReference type="EMBL" id="CCC49765.1"/>
    </source>
</evidence>
<protein>
    <submittedName>
        <fullName evidence="2">Uncharacterized protein</fullName>
    </submittedName>
</protein>
<evidence type="ECO:0000256" key="1">
    <source>
        <dbReference type="SAM" id="Phobius"/>
    </source>
</evidence>
<keyword evidence="1" id="KW-1133">Transmembrane helix</keyword>
<gene>
    <name evidence="2" type="ORF">TVY486_0803730</name>
</gene>
<reference evidence="2" key="1">
    <citation type="journal article" date="2012" name="Proc. Natl. Acad. Sci. U.S.A.">
        <title>Antigenic diversity is generated by distinct evolutionary mechanisms in African trypanosome species.</title>
        <authorList>
            <person name="Jackson A.P."/>
            <person name="Berry A."/>
            <person name="Aslett M."/>
            <person name="Allison H.C."/>
            <person name="Burton P."/>
            <person name="Vavrova-Anderson J."/>
            <person name="Brown R."/>
            <person name="Browne H."/>
            <person name="Corton N."/>
            <person name="Hauser H."/>
            <person name="Gamble J."/>
            <person name="Gilderthorp R."/>
            <person name="Marcello L."/>
            <person name="McQuillan J."/>
            <person name="Otto T.D."/>
            <person name="Quail M.A."/>
            <person name="Sanders M.J."/>
            <person name="van Tonder A."/>
            <person name="Ginger M.L."/>
            <person name="Field M.C."/>
            <person name="Barry J.D."/>
            <person name="Hertz-Fowler C."/>
            <person name="Berriman M."/>
        </authorList>
    </citation>
    <scope>NUCLEOTIDE SEQUENCE</scope>
    <source>
        <strain evidence="2">Y486</strain>
    </source>
</reference>
<keyword evidence="1" id="KW-0472">Membrane</keyword>
<name>G0U110_TRYVY</name>
<sequence length="155" mass="18277">MCRSLVCCFVSAPLHPTFAFDLQFFSFFIFTPFSFSCRTSHHHPSPPLHCPLFFSCPHQNSPPIITSHHCCHTVSLRPDASLTVRCFLNMAHVLFLLPFCFVCLFFLFFLHFYPFTNPFVYVRWRTHSSILFWIFALTDASIDTRNLSHFRRQNF</sequence>
<dbReference type="EMBL" id="HE573024">
    <property type="protein sequence ID" value="CCC49765.1"/>
    <property type="molecule type" value="Genomic_DNA"/>
</dbReference>
<feature type="transmembrane region" description="Helical" evidence="1">
    <location>
        <begin position="91"/>
        <end position="113"/>
    </location>
</feature>
<accession>G0U110</accession>
<organism evidence="2">
    <name type="scientific">Trypanosoma vivax (strain Y486)</name>
    <dbReference type="NCBI Taxonomy" id="1055687"/>
    <lineage>
        <taxon>Eukaryota</taxon>
        <taxon>Discoba</taxon>
        <taxon>Euglenozoa</taxon>
        <taxon>Kinetoplastea</taxon>
        <taxon>Metakinetoplastina</taxon>
        <taxon>Trypanosomatida</taxon>
        <taxon>Trypanosomatidae</taxon>
        <taxon>Trypanosoma</taxon>
        <taxon>Duttonella</taxon>
    </lineage>
</organism>
<dbReference type="AlphaFoldDB" id="G0U110"/>
<keyword evidence="1" id="KW-0812">Transmembrane</keyword>
<dbReference type="VEuPathDB" id="TriTrypDB:TvY486_0803730"/>
<proteinExistence type="predicted"/>